<keyword evidence="1" id="KW-1185">Reference proteome</keyword>
<protein>
    <submittedName>
        <fullName evidence="2">Uncharacterized protein</fullName>
    </submittedName>
</protein>
<name>A0A1I7WNX6_HETBA</name>
<dbReference type="Proteomes" id="UP000095283">
    <property type="component" value="Unplaced"/>
</dbReference>
<sequence>MRRSKCNRRGLVPPRLHLMRRRLPLLHDSTVVLAQSKLCVLGE</sequence>
<proteinExistence type="predicted"/>
<evidence type="ECO:0000313" key="1">
    <source>
        <dbReference type="Proteomes" id="UP000095283"/>
    </source>
</evidence>
<accession>A0A1I7WNX6</accession>
<reference evidence="2" key="1">
    <citation type="submission" date="2016-11" db="UniProtKB">
        <authorList>
            <consortium name="WormBaseParasite"/>
        </authorList>
    </citation>
    <scope>IDENTIFICATION</scope>
</reference>
<evidence type="ECO:0000313" key="2">
    <source>
        <dbReference type="WBParaSite" id="Hba_06846"/>
    </source>
</evidence>
<organism evidence="1 2">
    <name type="scientific">Heterorhabditis bacteriophora</name>
    <name type="common">Entomopathogenic nematode worm</name>
    <dbReference type="NCBI Taxonomy" id="37862"/>
    <lineage>
        <taxon>Eukaryota</taxon>
        <taxon>Metazoa</taxon>
        <taxon>Ecdysozoa</taxon>
        <taxon>Nematoda</taxon>
        <taxon>Chromadorea</taxon>
        <taxon>Rhabditida</taxon>
        <taxon>Rhabditina</taxon>
        <taxon>Rhabditomorpha</taxon>
        <taxon>Strongyloidea</taxon>
        <taxon>Heterorhabditidae</taxon>
        <taxon>Heterorhabditis</taxon>
    </lineage>
</organism>
<dbReference type="WBParaSite" id="Hba_06846">
    <property type="protein sequence ID" value="Hba_06846"/>
    <property type="gene ID" value="Hba_06846"/>
</dbReference>
<dbReference type="AlphaFoldDB" id="A0A1I7WNX6"/>